<evidence type="ECO:0000256" key="1">
    <source>
        <dbReference type="SAM" id="MobiDB-lite"/>
    </source>
</evidence>
<dbReference type="Gene3D" id="2.40.10.10">
    <property type="entry name" value="Trypsin-like serine proteases"/>
    <property type="match status" value="2"/>
</dbReference>
<feature type="transmembrane region" description="Helical" evidence="2">
    <location>
        <begin position="335"/>
        <end position="356"/>
    </location>
</feature>
<feature type="signal peptide" evidence="3">
    <location>
        <begin position="1"/>
        <end position="30"/>
    </location>
</feature>
<evidence type="ECO:0000313" key="4">
    <source>
        <dbReference type="EMBL" id="GMM60305.1"/>
    </source>
</evidence>
<organism evidence="4 5">
    <name type="scientific">Novosphingobium pituita</name>
    <dbReference type="NCBI Taxonomy" id="3056842"/>
    <lineage>
        <taxon>Bacteria</taxon>
        <taxon>Pseudomonadati</taxon>
        <taxon>Pseudomonadota</taxon>
        <taxon>Alphaproteobacteria</taxon>
        <taxon>Sphingomonadales</taxon>
        <taxon>Sphingomonadaceae</taxon>
        <taxon>Novosphingobium</taxon>
    </lineage>
</organism>
<sequence length="523" mass="54726">MLRRLIAPLLAVAALCVVPVTPSGITAAHADPADIAAASRGVVRVVIVQSDGHGSSLIGHGTGFAVTPEYVVTNAHVVDPLRQDDTLIAGVVPPEGRGGFEARVVAYSPRNDLALLKIKGDGRLTPLSLYAGQVTDGADVSAVGYPGNVDLAQGLSLGDLVSPQAAVKTRGYVSAGRSSKEFDTILHTAPIGAGNSGGPLLDACGRVVGVNSFGTVSDNGTDSAFYFAISMRELSRFLQQAGVQAHASDLPCTSIADLDRAESERAATDQARQTAEQDARALARNRALETARRQAEIAVLTERDNGMALAVLMLVGTLAAGGSAFIFAQRKRPQATRIAGGSALILLLGAGAAWALRPSLQSIDTRAQDMVDDQPGASASASPQPATRTTGKFICVLDPQRSRVTVSDITDVPIEWSADGCMNQRSQYGLASDGWSRVLVPNGEDTIAVTHFDPDSHTYTVERFLMGLDAMNAARAQRQKTIAPACGAGDAEARRFGDAQAAIRALLPAEPNERMRYNCQPAP</sequence>
<evidence type="ECO:0000256" key="2">
    <source>
        <dbReference type="SAM" id="Phobius"/>
    </source>
</evidence>
<dbReference type="EMBL" id="BTFW01000001">
    <property type="protein sequence ID" value="GMM60305.1"/>
    <property type="molecule type" value="Genomic_DNA"/>
</dbReference>
<name>A0ABQ6P601_9SPHN</name>
<dbReference type="InterPro" id="IPR009003">
    <property type="entry name" value="Peptidase_S1_PA"/>
</dbReference>
<keyword evidence="3" id="KW-0732">Signal</keyword>
<dbReference type="PANTHER" id="PTHR43019">
    <property type="entry name" value="SERINE ENDOPROTEASE DEGS"/>
    <property type="match status" value="1"/>
</dbReference>
<dbReference type="RefSeq" id="WP_317974110.1">
    <property type="nucleotide sequence ID" value="NZ_BTFW01000001.1"/>
</dbReference>
<gene>
    <name evidence="4" type="ORF">NUTIK01_10820</name>
</gene>
<reference evidence="4 5" key="1">
    <citation type="submission" date="2023-06" db="EMBL/GenBank/DDBJ databases">
        <title>Draft genome sequence of Novosphingobium sp. strain IK01.</title>
        <authorList>
            <person name="Hatamoto M."/>
            <person name="Ikarashi T."/>
            <person name="Yamaguchi T."/>
        </authorList>
    </citation>
    <scope>NUCLEOTIDE SEQUENCE [LARGE SCALE GENOMIC DNA]</scope>
    <source>
        <strain evidence="4 5">IK01</strain>
    </source>
</reference>
<keyword evidence="5" id="KW-1185">Reference proteome</keyword>
<feature type="transmembrane region" description="Helical" evidence="2">
    <location>
        <begin position="307"/>
        <end position="328"/>
    </location>
</feature>
<keyword evidence="2" id="KW-1133">Transmembrane helix</keyword>
<evidence type="ECO:0000313" key="5">
    <source>
        <dbReference type="Proteomes" id="UP001187221"/>
    </source>
</evidence>
<dbReference type="SUPFAM" id="SSF50494">
    <property type="entry name" value="Trypsin-like serine proteases"/>
    <property type="match status" value="1"/>
</dbReference>
<feature type="chain" id="PRO_5046653494" description="Peptidase S1" evidence="3">
    <location>
        <begin position="31"/>
        <end position="523"/>
    </location>
</feature>
<protein>
    <recommendedName>
        <fullName evidence="6">Peptidase S1</fullName>
    </recommendedName>
</protein>
<dbReference type="Pfam" id="PF13365">
    <property type="entry name" value="Trypsin_2"/>
    <property type="match status" value="1"/>
</dbReference>
<dbReference type="PANTHER" id="PTHR43019:SF23">
    <property type="entry name" value="PROTEASE DO-LIKE 5, CHLOROPLASTIC"/>
    <property type="match status" value="1"/>
</dbReference>
<dbReference type="Proteomes" id="UP001187221">
    <property type="component" value="Unassembled WGS sequence"/>
</dbReference>
<proteinExistence type="predicted"/>
<dbReference type="PRINTS" id="PR00834">
    <property type="entry name" value="PROTEASES2C"/>
</dbReference>
<dbReference type="InterPro" id="IPR001940">
    <property type="entry name" value="Peptidase_S1C"/>
</dbReference>
<dbReference type="InterPro" id="IPR043504">
    <property type="entry name" value="Peptidase_S1_PA_chymotrypsin"/>
</dbReference>
<keyword evidence="2" id="KW-0472">Membrane</keyword>
<evidence type="ECO:0008006" key="6">
    <source>
        <dbReference type="Google" id="ProtNLM"/>
    </source>
</evidence>
<accession>A0ABQ6P601</accession>
<feature type="region of interest" description="Disordered" evidence="1">
    <location>
        <begin position="261"/>
        <end position="280"/>
    </location>
</feature>
<keyword evidence="2" id="KW-0812">Transmembrane</keyword>
<comment type="caution">
    <text evidence="4">The sequence shown here is derived from an EMBL/GenBank/DDBJ whole genome shotgun (WGS) entry which is preliminary data.</text>
</comment>
<evidence type="ECO:0000256" key="3">
    <source>
        <dbReference type="SAM" id="SignalP"/>
    </source>
</evidence>